<dbReference type="EMBL" id="JYIU01000041">
    <property type="protein sequence ID" value="KJL21097.1"/>
    <property type="molecule type" value="Genomic_DNA"/>
</dbReference>
<evidence type="ECO:0000313" key="3">
    <source>
        <dbReference type="EMBL" id="KJL21097.1"/>
    </source>
</evidence>
<dbReference type="KEGG" id="mfol:DXT68_14090"/>
<dbReference type="Pfam" id="PF12833">
    <property type="entry name" value="HTH_18"/>
    <property type="match status" value="1"/>
</dbReference>
<keyword evidence="4" id="KW-1185">Reference proteome</keyword>
<reference evidence="3 4" key="1">
    <citation type="submission" date="2015-02" db="EMBL/GenBank/DDBJ databases">
        <title>Draft genome sequences of ten Microbacterium spp. with emphasis on heavy metal contaminated environments.</title>
        <authorList>
            <person name="Corretto E."/>
        </authorList>
    </citation>
    <scope>NUCLEOTIDE SEQUENCE [LARGE SCALE GENOMIC DNA]</scope>
    <source>
        <strain evidence="3 4">DSM 12966</strain>
    </source>
</reference>
<dbReference type="Proteomes" id="UP000033572">
    <property type="component" value="Unassembled WGS sequence"/>
</dbReference>
<feature type="region of interest" description="Disordered" evidence="1">
    <location>
        <begin position="1"/>
        <end position="22"/>
    </location>
</feature>
<evidence type="ECO:0000259" key="2">
    <source>
        <dbReference type="PROSITE" id="PS01124"/>
    </source>
</evidence>
<dbReference type="InterPro" id="IPR018060">
    <property type="entry name" value="HTH_AraC"/>
</dbReference>
<evidence type="ECO:0000256" key="1">
    <source>
        <dbReference type="SAM" id="MobiDB-lite"/>
    </source>
</evidence>
<dbReference type="GO" id="GO:0043565">
    <property type="term" value="F:sequence-specific DNA binding"/>
    <property type="evidence" value="ECO:0007669"/>
    <property type="project" value="InterPro"/>
</dbReference>
<dbReference type="GO" id="GO:0003700">
    <property type="term" value="F:DNA-binding transcription factor activity"/>
    <property type="evidence" value="ECO:0007669"/>
    <property type="project" value="InterPro"/>
</dbReference>
<organism evidence="3 4">
    <name type="scientific">Microbacterium foliorum</name>
    <dbReference type="NCBI Taxonomy" id="104336"/>
    <lineage>
        <taxon>Bacteria</taxon>
        <taxon>Bacillati</taxon>
        <taxon>Actinomycetota</taxon>
        <taxon>Actinomycetes</taxon>
        <taxon>Micrococcales</taxon>
        <taxon>Microbacteriaceae</taxon>
        <taxon>Microbacterium</taxon>
    </lineage>
</organism>
<proteinExistence type="predicted"/>
<dbReference type="PATRIC" id="fig|104336.4.peg.1820"/>
<name>A0A0F0KJM1_9MICO</name>
<dbReference type="PROSITE" id="PS01124">
    <property type="entry name" value="HTH_ARAC_FAMILY_2"/>
    <property type="match status" value="1"/>
</dbReference>
<feature type="domain" description="HTH araC/xylS-type" evidence="2">
    <location>
        <begin position="226"/>
        <end position="313"/>
    </location>
</feature>
<accession>A0A0F0KJM1</accession>
<evidence type="ECO:0000313" key="4">
    <source>
        <dbReference type="Proteomes" id="UP000033572"/>
    </source>
</evidence>
<comment type="caution">
    <text evidence="3">The sequence shown here is derived from an EMBL/GenBank/DDBJ whole genome shotgun (WGS) entry which is preliminary data.</text>
</comment>
<feature type="region of interest" description="Disordered" evidence="1">
    <location>
        <begin position="312"/>
        <end position="331"/>
    </location>
</feature>
<sequence>MSDPLLDDSQVGTRSHERPDERSVKLAKFRAVGRQAILNAKPARSYGSPTNVRFTEVADENAAVRADLVRIGAYMFAHVQLPAGRLVWTRDGLSQHQVVVVATESPGLEVVSEGPVVARRATWFVVAPGRTPVQFTAARPLELVFVNLDRSRIAEEMDVDLAHAGRDTVDDGVVRPMVNFVKSLCAIQGEKVETGATPLGGAACEVARSLVKTVVGDPVPETSLTDAVIGILRRRHASPHLSVSMVARELGVSVRTIQSALRRERTTFSAALRSIRIDMAKDLQRADPGLGAAAVARAAGFGSRQALYRSVRNAEKSNAEKSNAEKSSARE</sequence>
<protein>
    <submittedName>
        <fullName evidence="3">Helix-turn-helix domain protein</fullName>
    </submittedName>
</protein>
<gene>
    <name evidence="3" type="ORF">RN50_01781</name>
</gene>
<dbReference type="AlphaFoldDB" id="A0A0F0KJM1"/>
<dbReference type="SMART" id="SM00342">
    <property type="entry name" value="HTH_ARAC"/>
    <property type="match status" value="1"/>
</dbReference>
<dbReference type="Gene3D" id="1.10.10.60">
    <property type="entry name" value="Homeodomain-like"/>
    <property type="match status" value="1"/>
</dbReference>